<feature type="binding site" evidence="20">
    <location>
        <position position="137"/>
    </location>
    <ligand>
        <name>ATP</name>
        <dbReference type="ChEBI" id="CHEBI:30616"/>
    </ligand>
</feature>
<dbReference type="Proteomes" id="UP000193642">
    <property type="component" value="Unassembled WGS sequence"/>
</dbReference>
<dbReference type="InterPro" id="IPR051272">
    <property type="entry name" value="RIO-type_Ser/Thr_kinase"/>
</dbReference>
<evidence type="ECO:0000256" key="2">
    <source>
        <dbReference type="ARBA" id="ARBA00004496"/>
    </source>
</evidence>
<evidence type="ECO:0000256" key="17">
    <source>
        <dbReference type="ARBA" id="ARBA00048679"/>
    </source>
</evidence>
<dbReference type="CDD" id="cd05147">
    <property type="entry name" value="RIO1_euk"/>
    <property type="match status" value="1"/>
</dbReference>
<feature type="region of interest" description="Disordered" evidence="22">
    <location>
        <begin position="384"/>
        <end position="474"/>
    </location>
</feature>
<keyword evidence="8" id="KW-0723">Serine/threonine-protein kinase</keyword>
<keyword evidence="14 20" id="KW-0067">ATP-binding</keyword>
<evidence type="ECO:0000256" key="8">
    <source>
        <dbReference type="ARBA" id="ARBA00022527"/>
    </source>
</evidence>
<dbReference type="Gene3D" id="1.10.510.10">
    <property type="entry name" value="Transferase(Phosphotransferase) domain 1"/>
    <property type="match status" value="1"/>
</dbReference>
<dbReference type="GO" id="GO:0004674">
    <property type="term" value="F:protein serine/threonine kinase activity"/>
    <property type="evidence" value="ECO:0007669"/>
    <property type="project" value="UniProtKB-KW"/>
</dbReference>
<evidence type="ECO:0000256" key="12">
    <source>
        <dbReference type="ARBA" id="ARBA00022777"/>
    </source>
</evidence>
<keyword evidence="12" id="KW-0418">Kinase</keyword>
<dbReference type="FunFam" id="3.30.200.20:FF:000148">
    <property type="entry name" value="Serine/threonine-protein kinase RIO1"/>
    <property type="match status" value="1"/>
</dbReference>
<comment type="catalytic activity">
    <reaction evidence="16">
        <text>L-threonyl-[protein] + ATP = O-phospho-L-threonyl-[protein] + ADP + H(+)</text>
        <dbReference type="Rhea" id="RHEA:46608"/>
        <dbReference type="Rhea" id="RHEA-COMP:11060"/>
        <dbReference type="Rhea" id="RHEA-COMP:11605"/>
        <dbReference type="ChEBI" id="CHEBI:15378"/>
        <dbReference type="ChEBI" id="CHEBI:30013"/>
        <dbReference type="ChEBI" id="CHEBI:30616"/>
        <dbReference type="ChEBI" id="CHEBI:61977"/>
        <dbReference type="ChEBI" id="CHEBI:456216"/>
        <dbReference type="EC" id="2.7.11.1"/>
    </reaction>
</comment>
<evidence type="ECO:0000256" key="21">
    <source>
        <dbReference type="PIRSR" id="PIRSR038147-3"/>
    </source>
</evidence>
<dbReference type="InterPro" id="IPR018935">
    <property type="entry name" value="RIO_kinase_CS"/>
</dbReference>
<dbReference type="SUPFAM" id="SSF56112">
    <property type="entry name" value="Protein kinase-like (PK-like)"/>
    <property type="match status" value="1"/>
</dbReference>
<feature type="compositionally biased region" description="Acidic residues" evidence="22">
    <location>
        <begin position="401"/>
        <end position="425"/>
    </location>
</feature>
<evidence type="ECO:0000256" key="6">
    <source>
        <dbReference type="ARBA" id="ARBA00022490"/>
    </source>
</evidence>
<comment type="subcellular location">
    <subcellularLocation>
        <location evidence="2">Cytoplasm</location>
    </subcellularLocation>
</comment>
<evidence type="ECO:0000313" key="25">
    <source>
        <dbReference type="Proteomes" id="UP000193642"/>
    </source>
</evidence>
<dbReference type="Pfam" id="PF01163">
    <property type="entry name" value="RIO1"/>
    <property type="match status" value="1"/>
</dbReference>
<dbReference type="PANTHER" id="PTHR45723">
    <property type="entry name" value="SERINE/THREONINE-PROTEIN KINASE RIO1"/>
    <property type="match status" value="1"/>
</dbReference>
<feature type="active site" description="4-aspartylphosphate intermediate" evidence="19">
    <location>
        <position position="259"/>
    </location>
</feature>
<comment type="cofactor">
    <cofactor evidence="1 21">
        <name>Mg(2+)</name>
        <dbReference type="ChEBI" id="CHEBI:18420"/>
    </cofactor>
</comment>
<gene>
    <name evidence="24" type="ORF">BCR33DRAFT_819168</name>
</gene>
<dbReference type="InterPro" id="IPR018934">
    <property type="entry name" value="RIO_dom"/>
</dbReference>
<keyword evidence="6" id="KW-0963">Cytoplasm</keyword>
<organism evidence="24 25">
    <name type="scientific">Rhizoclosmatium globosum</name>
    <dbReference type="NCBI Taxonomy" id="329046"/>
    <lineage>
        <taxon>Eukaryota</taxon>
        <taxon>Fungi</taxon>
        <taxon>Fungi incertae sedis</taxon>
        <taxon>Chytridiomycota</taxon>
        <taxon>Chytridiomycota incertae sedis</taxon>
        <taxon>Chytridiomycetes</taxon>
        <taxon>Chytridiales</taxon>
        <taxon>Chytriomycetaceae</taxon>
        <taxon>Rhizoclosmatium</taxon>
    </lineage>
</organism>
<keyword evidence="9" id="KW-0808">Transferase</keyword>
<evidence type="ECO:0000256" key="14">
    <source>
        <dbReference type="ARBA" id="ARBA00022840"/>
    </source>
</evidence>
<evidence type="ECO:0000313" key="24">
    <source>
        <dbReference type="EMBL" id="ORY43755.1"/>
    </source>
</evidence>
<sequence>MRTQVAVASGSNTTGVVVAPSNNPAQQRALKAKAAAKAALKSSSTNADQALVDELSAKFASKIRVVSSRKAEGDKTTHKDKADRATVEQVLDPRTRIILFKMLNNQTLSQVNGCISTGKEANVYHASTPDGQHRAIKVYKTSILVFKDRDRYVTGEFRYRNGYAKSNPRKMVKMWAEKEMRNLKRLVVAGIPCPEPYSCECMASPRLKDAVINDPMNYKNLYLHLVKMVWKMYHKCKLVHADLSEYNILYHNKTLYIIDVSQSVEHDHPHALEFLRKDLQNVVDYFSNAVDVFTLRELFDYTVTTWDIVLKTVVEQGLCAAGADEDSVLDAYTAYMHTPKARMNIQEVAASKGEAVFKQAYIPRTLQEIKVQRGQVDVNSGVGAYGRVTGAGPQDKGPFSEENDEESDEDEDDSDDDDDDEEDEDGSIRLKKDEEKDAKKARKQAAKEEKREKRLTKMPKAVKKRKQKVTSNKK</sequence>
<dbReference type="PROSITE" id="PS01245">
    <property type="entry name" value="RIO1"/>
    <property type="match status" value="1"/>
</dbReference>
<evidence type="ECO:0000256" key="3">
    <source>
        <dbReference type="ARBA" id="ARBA00009196"/>
    </source>
</evidence>
<dbReference type="GO" id="GO:0005524">
    <property type="term" value="F:ATP binding"/>
    <property type="evidence" value="ECO:0007669"/>
    <property type="project" value="UniProtKB-KW"/>
</dbReference>
<keyword evidence="15" id="KW-0460">Magnesium</keyword>
<feature type="binding site" evidence="21">
    <location>
        <position position="247"/>
    </location>
    <ligand>
        <name>Mg(2+)</name>
        <dbReference type="ChEBI" id="CHEBI:18420"/>
    </ligand>
</feature>
<comment type="similarity">
    <text evidence="3">Belongs to the protein kinase superfamily. RIO-type Ser/Thr kinase family.</text>
</comment>
<dbReference type="PIRSF" id="PIRSF038147">
    <property type="entry name" value="Ser/Thr_PK_RIO1"/>
    <property type="match status" value="1"/>
</dbReference>
<dbReference type="GO" id="GO:0046872">
    <property type="term" value="F:metal ion binding"/>
    <property type="evidence" value="ECO:0007669"/>
    <property type="project" value="UniProtKB-KW"/>
</dbReference>
<reference evidence="24 25" key="1">
    <citation type="submission" date="2016-07" db="EMBL/GenBank/DDBJ databases">
        <title>Pervasive Adenine N6-methylation of Active Genes in Fungi.</title>
        <authorList>
            <consortium name="DOE Joint Genome Institute"/>
            <person name="Mondo S.J."/>
            <person name="Dannebaum R.O."/>
            <person name="Kuo R.C."/>
            <person name="Labutti K."/>
            <person name="Haridas S."/>
            <person name="Kuo A."/>
            <person name="Salamov A."/>
            <person name="Ahrendt S.R."/>
            <person name="Lipzen A."/>
            <person name="Sullivan W."/>
            <person name="Andreopoulos W.B."/>
            <person name="Clum A."/>
            <person name="Lindquist E."/>
            <person name="Daum C."/>
            <person name="Ramamoorthy G.K."/>
            <person name="Gryganskyi A."/>
            <person name="Culley D."/>
            <person name="Magnuson J.K."/>
            <person name="James T.Y."/>
            <person name="O'Malley M.A."/>
            <person name="Stajich J.E."/>
            <person name="Spatafora J.W."/>
            <person name="Visel A."/>
            <person name="Grigoriev I.V."/>
        </authorList>
    </citation>
    <scope>NUCLEOTIDE SEQUENCE [LARGE SCALE GENOMIC DNA]</scope>
    <source>
        <strain evidence="24 25">JEL800</strain>
    </source>
</reference>
<evidence type="ECO:0000256" key="18">
    <source>
        <dbReference type="ARBA" id="ARBA00068838"/>
    </source>
</evidence>
<evidence type="ECO:0000256" key="9">
    <source>
        <dbReference type="ARBA" id="ARBA00022679"/>
    </source>
</evidence>
<evidence type="ECO:0000256" key="20">
    <source>
        <dbReference type="PIRSR" id="PIRSR038147-2"/>
    </source>
</evidence>
<protein>
    <recommendedName>
        <fullName evidence="5">Serine/threonine-protein kinase RIO1</fullName>
        <ecNumber evidence="4">2.7.11.1</ecNumber>
    </recommendedName>
    <alternativeName>
        <fullName evidence="18">Serine/threonine-protein kinase rio1</fullName>
    </alternativeName>
</protein>
<evidence type="ECO:0000256" key="19">
    <source>
        <dbReference type="PIRSR" id="PIRSR038147-1"/>
    </source>
</evidence>
<keyword evidence="11 20" id="KW-0547">Nucleotide-binding</keyword>
<dbReference type="GO" id="GO:0016787">
    <property type="term" value="F:hydrolase activity"/>
    <property type="evidence" value="ECO:0007669"/>
    <property type="project" value="UniProtKB-KW"/>
</dbReference>
<proteinExistence type="inferred from homology"/>
<dbReference type="EC" id="2.7.11.1" evidence="4"/>
<evidence type="ECO:0000256" key="5">
    <source>
        <dbReference type="ARBA" id="ARBA00016038"/>
    </source>
</evidence>
<evidence type="ECO:0000256" key="13">
    <source>
        <dbReference type="ARBA" id="ARBA00022801"/>
    </source>
</evidence>
<dbReference type="InterPro" id="IPR011009">
    <property type="entry name" value="Kinase-like_dom_sf"/>
</dbReference>
<dbReference type="GO" id="GO:0005737">
    <property type="term" value="C:cytoplasm"/>
    <property type="evidence" value="ECO:0007669"/>
    <property type="project" value="UniProtKB-SubCell"/>
</dbReference>
<keyword evidence="13" id="KW-0378">Hydrolase</keyword>
<name>A0A1Y2CBP6_9FUNG</name>
<evidence type="ECO:0000256" key="7">
    <source>
        <dbReference type="ARBA" id="ARBA00022517"/>
    </source>
</evidence>
<feature type="binding site" evidence="21">
    <location>
        <position position="259"/>
    </location>
    <ligand>
        <name>Mg(2+)</name>
        <dbReference type="ChEBI" id="CHEBI:18420"/>
    </ligand>
</feature>
<dbReference type="STRING" id="329046.A0A1Y2CBP6"/>
<dbReference type="InterPro" id="IPR000687">
    <property type="entry name" value="RIO_kinase"/>
</dbReference>
<dbReference type="OrthoDB" id="205248at2759"/>
<comment type="caution">
    <text evidence="24">The sequence shown here is derived from an EMBL/GenBank/DDBJ whole genome shotgun (WGS) entry which is preliminary data.</text>
</comment>
<feature type="compositionally biased region" description="Basic and acidic residues" evidence="22">
    <location>
        <begin position="426"/>
        <end position="438"/>
    </location>
</feature>
<comment type="catalytic activity">
    <reaction evidence="17">
        <text>L-seryl-[protein] + ATP = O-phospho-L-seryl-[protein] + ADP + H(+)</text>
        <dbReference type="Rhea" id="RHEA:17989"/>
        <dbReference type="Rhea" id="RHEA-COMP:9863"/>
        <dbReference type="Rhea" id="RHEA-COMP:11604"/>
        <dbReference type="ChEBI" id="CHEBI:15378"/>
        <dbReference type="ChEBI" id="CHEBI:29999"/>
        <dbReference type="ChEBI" id="CHEBI:30616"/>
        <dbReference type="ChEBI" id="CHEBI:83421"/>
        <dbReference type="ChEBI" id="CHEBI:456216"/>
        <dbReference type="EC" id="2.7.11.1"/>
    </reaction>
</comment>
<feature type="domain" description="RIO kinase" evidence="23">
    <location>
        <begin position="80"/>
        <end position="304"/>
    </location>
</feature>
<evidence type="ECO:0000256" key="10">
    <source>
        <dbReference type="ARBA" id="ARBA00022723"/>
    </source>
</evidence>
<evidence type="ECO:0000256" key="16">
    <source>
        <dbReference type="ARBA" id="ARBA00047899"/>
    </source>
</evidence>
<keyword evidence="25" id="KW-1185">Reference proteome</keyword>
<evidence type="ECO:0000256" key="15">
    <source>
        <dbReference type="ARBA" id="ARBA00022842"/>
    </source>
</evidence>
<accession>A0A1Y2CBP6</accession>
<evidence type="ECO:0000256" key="1">
    <source>
        <dbReference type="ARBA" id="ARBA00001946"/>
    </source>
</evidence>
<feature type="active site" description="Proton acceptor" evidence="19">
    <location>
        <position position="242"/>
    </location>
</feature>
<dbReference type="SMART" id="SM00090">
    <property type="entry name" value="RIO"/>
    <property type="match status" value="1"/>
</dbReference>
<evidence type="ECO:0000256" key="22">
    <source>
        <dbReference type="SAM" id="MobiDB-lite"/>
    </source>
</evidence>
<feature type="compositionally biased region" description="Basic residues" evidence="22">
    <location>
        <begin position="453"/>
        <end position="474"/>
    </location>
</feature>
<evidence type="ECO:0000259" key="23">
    <source>
        <dbReference type="SMART" id="SM00090"/>
    </source>
</evidence>
<dbReference type="AlphaFoldDB" id="A0A1Y2CBP6"/>
<dbReference type="GO" id="GO:0042254">
    <property type="term" value="P:ribosome biogenesis"/>
    <property type="evidence" value="ECO:0007669"/>
    <property type="project" value="UniProtKB-KW"/>
</dbReference>
<dbReference type="InterPro" id="IPR017407">
    <property type="entry name" value="Ser/Thr_kinase_Rio1"/>
</dbReference>
<keyword evidence="7" id="KW-0690">Ribosome biogenesis</keyword>
<evidence type="ECO:0000256" key="11">
    <source>
        <dbReference type="ARBA" id="ARBA00022741"/>
    </source>
</evidence>
<keyword evidence="10" id="KW-0479">Metal-binding</keyword>
<dbReference type="Gene3D" id="3.30.200.20">
    <property type="entry name" value="Phosphorylase Kinase, domain 1"/>
    <property type="match status" value="1"/>
</dbReference>
<dbReference type="EMBL" id="MCGO01000024">
    <property type="protein sequence ID" value="ORY43755.1"/>
    <property type="molecule type" value="Genomic_DNA"/>
</dbReference>
<evidence type="ECO:0000256" key="4">
    <source>
        <dbReference type="ARBA" id="ARBA00012513"/>
    </source>
</evidence>